<dbReference type="PANTHER" id="PTHR24061:SF422">
    <property type="entry name" value="G-PROTEIN COUPLED RECEPTORS FAMILY 3 PROFILE DOMAIN-CONTAINING PROTEIN"/>
    <property type="match status" value="1"/>
</dbReference>
<dbReference type="Gene3D" id="3.40.50.2300">
    <property type="match status" value="3"/>
</dbReference>
<dbReference type="Pfam" id="PF01094">
    <property type="entry name" value="ANF_receptor"/>
    <property type="match status" value="1"/>
</dbReference>
<name>A0AAU9IYU9_9CILI</name>
<dbReference type="InterPro" id="IPR001828">
    <property type="entry name" value="ANF_lig-bd_rcpt"/>
</dbReference>
<dbReference type="PANTHER" id="PTHR24061">
    <property type="entry name" value="CALCIUM-SENSING RECEPTOR-RELATED"/>
    <property type="match status" value="1"/>
</dbReference>
<feature type="chain" id="PRO_5043336498" description="Receptor ligand binding region domain-containing protein" evidence="6">
    <location>
        <begin position="21"/>
        <end position="1163"/>
    </location>
</feature>
<dbReference type="SUPFAM" id="SSF53822">
    <property type="entry name" value="Periplasmic binding protein-like I"/>
    <property type="match status" value="2"/>
</dbReference>
<dbReference type="GO" id="GO:0005886">
    <property type="term" value="C:plasma membrane"/>
    <property type="evidence" value="ECO:0007669"/>
    <property type="project" value="TreeGrafter"/>
</dbReference>
<feature type="transmembrane region" description="Helical" evidence="5">
    <location>
        <begin position="1018"/>
        <end position="1036"/>
    </location>
</feature>
<keyword evidence="9" id="KW-1185">Reference proteome</keyword>
<feature type="transmembrane region" description="Helical" evidence="5">
    <location>
        <begin position="905"/>
        <end position="926"/>
    </location>
</feature>
<evidence type="ECO:0000259" key="7">
    <source>
        <dbReference type="Pfam" id="PF01094"/>
    </source>
</evidence>
<keyword evidence="3 5" id="KW-1133">Transmembrane helix</keyword>
<evidence type="ECO:0000256" key="6">
    <source>
        <dbReference type="SAM" id="SignalP"/>
    </source>
</evidence>
<dbReference type="Proteomes" id="UP001162131">
    <property type="component" value="Unassembled WGS sequence"/>
</dbReference>
<comment type="caution">
    <text evidence="8">The sequence shown here is derived from an EMBL/GenBank/DDBJ whole genome shotgun (WGS) entry which is preliminary data.</text>
</comment>
<feature type="transmembrane region" description="Helical" evidence="5">
    <location>
        <begin position="812"/>
        <end position="829"/>
    </location>
</feature>
<dbReference type="InterPro" id="IPR000068">
    <property type="entry name" value="GPCR_3_Ca_sens_rcpt-rel"/>
</dbReference>
<proteinExistence type="predicted"/>
<feature type="transmembrane region" description="Helical" evidence="5">
    <location>
        <begin position="1048"/>
        <end position="1069"/>
    </location>
</feature>
<comment type="subcellular location">
    <subcellularLocation>
        <location evidence="1">Membrane</location>
    </subcellularLocation>
</comment>
<evidence type="ECO:0000313" key="8">
    <source>
        <dbReference type="EMBL" id="CAG9313524.1"/>
    </source>
</evidence>
<accession>A0AAU9IYU9</accession>
<organism evidence="8 9">
    <name type="scientific">Blepharisma stoltei</name>
    <dbReference type="NCBI Taxonomy" id="1481888"/>
    <lineage>
        <taxon>Eukaryota</taxon>
        <taxon>Sar</taxon>
        <taxon>Alveolata</taxon>
        <taxon>Ciliophora</taxon>
        <taxon>Postciliodesmatophora</taxon>
        <taxon>Heterotrichea</taxon>
        <taxon>Heterotrichida</taxon>
        <taxon>Blepharismidae</taxon>
        <taxon>Blepharisma</taxon>
    </lineage>
</organism>
<feature type="domain" description="Receptor ligand binding region" evidence="7">
    <location>
        <begin position="434"/>
        <end position="693"/>
    </location>
</feature>
<feature type="signal peptide" evidence="6">
    <location>
        <begin position="1"/>
        <end position="20"/>
    </location>
</feature>
<evidence type="ECO:0000256" key="3">
    <source>
        <dbReference type="ARBA" id="ARBA00022989"/>
    </source>
</evidence>
<dbReference type="EMBL" id="CAJZBQ010000011">
    <property type="protein sequence ID" value="CAG9313524.1"/>
    <property type="molecule type" value="Genomic_DNA"/>
</dbReference>
<feature type="transmembrane region" description="Helical" evidence="5">
    <location>
        <begin position="955"/>
        <end position="975"/>
    </location>
</feature>
<evidence type="ECO:0000256" key="5">
    <source>
        <dbReference type="SAM" id="Phobius"/>
    </source>
</evidence>
<reference evidence="8" key="1">
    <citation type="submission" date="2021-09" db="EMBL/GenBank/DDBJ databases">
        <authorList>
            <consortium name="AG Swart"/>
            <person name="Singh M."/>
            <person name="Singh A."/>
            <person name="Seah K."/>
            <person name="Emmerich C."/>
        </authorList>
    </citation>
    <scope>NUCLEOTIDE SEQUENCE</scope>
    <source>
        <strain evidence="8">ATCC30299</strain>
    </source>
</reference>
<keyword evidence="4 5" id="KW-0472">Membrane</keyword>
<feature type="transmembrane region" description="Helical" evidence="5">
    <location>
        <begin position="1075"/>
        <end position="1096"/>
    </location>
</feature>
<evidence type="ECO:0000256" key="4">
    <source>
        <dbReference type="ARBA" id="ARBA00023136"/>
    </source>
</evidence>
<sequence length="1163" mass="133338">MKFSKLKWLFYFCFVSSKLSIRILYSDETEWGLTDQIFNDLNTTYRENIELYQNHADMEPLIGWSYAHPTIVIDLTKNLLLKQKLKDFSRIYDFIVLEVTERLKNNDKWIYSTHISTSNHAIAMMRMLSYLGWSRIGLIYSDSYGNIKFWNHLKEKSFFYNIENALSINFGNRLDQDIADNLIAREIKAKGFNNIIIANEGEGSIKLIKSFIGKNVYKKGFGVILGSQAIWGPNEDGLVFIVEKDLEFSESTNHYHSLSIIKLINNIINSDSIYSIKEQLDNYTENHEPLNIFSIVNIQNSIRKIVGCIDNFSLSLANTIIFPGSTSEIPNSEKQKIAISEASGDTNYNGLILGQNGFFKIGADFALKYSKINHYLEDFNIVLHSTDCSADFYDYNFSYSCLSNEKSNIGVAFLPSYSDDVCYGTVNDFRSLGIKVPLISDQCTSDIFTNKTAYPEFIRIMKSYAFHSNTLAYLMSIFSWKCAVVFYENSTFGLVMYNHFIEIASSLGIKIVNDENKRMLDPFYNPEMYENYSDFINNAINTKCRIIVPLLQSTAVFNLFGQLYDKGIRLGDFIYLVYFPMAGYFEYSPSITDETKQKVIKLAYGSLGLWQSEWVGSYGASLKALGDTFYDPSWYGGNCPSFDAMTLVLHGLKYTINEGNDYENPELLNEGIRKVKFTGCSGTVQISSNSNEKNTAIISIMNSVYNKTLGHYVNIEVGSYTVGSNPPFLITKNITWPDNTTNTPNEKRQNPDNCPFNLHLIQDSDAGHGLYYGFVFGITFIVTILSTIILIKLYWHSYLPIIIQRCEVKANDYVAMAMIFIDFLQYLAMGPDLSVYDEISSFLYDYASINLSVLIEFKGDAYWIAIIITFSICVLWVFLSMFVYFRIDEYKNIDILDSIGIFGRFITPIIGNLGLIPITHILLTVFECEKGIGNKIDESFMDHDCSVFCYKDQHIFFAILSFLTLLIYLPLSIMWRPIWQSINSNTNIYLSPQFLVSKSIFQIISVALNKTLKHHNQWLEGLVYLIFTLAFIYYTLYYKPYNYQRCSLWTTASLVALAWSLIVSSFYYALSYSYIPFWIILQFAGWFVILLTTLIIQHEKYPSLFFSPKGADINILFKFALTKQIEIGDIKKRATAYEISDPALKADNEVDSKFGLIDSRSLF</sequence>
<dbReference type="AlphaFoldDB" id="A0AAU9IYU9"/>
<feature type="transmembrane region" description="Helical" evidence="5">
    <location>
        <begin position="770"/>
        <end position="791"/>
    </location>
</feature>
<evidence type="ECO:0000256" key="1">
    <source>
        <dbReference type="ARBA" id="ARBA00004370"/>
    </source>
</evidence>
<dbReference type="InterPro" id="IPR028082">
    <property type="entry name" value="Peripla_BP_I"/>
</dbReference>
<keyword evidence="2 5" id="KW-0812">Transmembrane</keyword>
<dbReference type="GO" id="GO:0004930">
    <property type="term" value="F:G protein-coupled receptor activity"/>
    <property type="evidence" value="ECO:0007669"/>
    <property type="project" value="InterPro"/>
</dbReference>
<evidence type="ECO:0000313" key="9">
    <source>
        <dbReference type="Proteomes" id="UP001162131"/>
    </source>
</evidence>
<protein>
    <recommendedName>
        <fullName evidence="7">Receptor ligand binding region domain-containing protein</fullName>
    </recommendedName>
</protein>
<evidence type="ECO:0000256" key="2">
    <source>
        <dbReference type="ARBA" id="ARBA00022692"/>
    </source>
</evidence>
<feature type="transmembrane region" description="Helical" evidence="5">
    <location>
        <begin position="861"/>
        <end position="885"/>
    </location>
</feature>
<gene>
    <name evidence="8" type="ORF">BSTOLATCC_MIC9340</name>
</gene>
<keyword evidence="6" id="KW-0732">Signal</keyword>